<dbReference type="SUPFAM" id="SSF158446">
    <property type="entry name" value="IVS-encoded protein-like"/>
    <property type="match status" value="1"/>
</dbReference>
<evidence type="ECO:0000313" key="2">
    <source>
        <dbReference type="Proteomes" id="UP001320843"/>
    </source>
</evidence>
<proteinExistence type="predicted"/>
<reference evidence="1 2" key="1">
    <citation type="submission" date="2022-06" db="EMBL/GenBank/DDBJ databases">
        <title>Dynamics of rice microbiomes reveals core vertical transmitted seed endophytes.</title>
        <authorList>
            <person name="Liao K."/>
            <person name="Zhang X."/>
        </authorList>
    </citation>
    <scope>NUCLEOTIDE SEQUENCE [LARGE SCALE GENOMIC DNA]</scope>
    <source>
        <strain evidence="1 2">YT10-10-1</strain>
    </source>
</reference>
<accession>A0ABT3DTP2</accession>
<name>A0ABT3DTP2_9XANT</name>
<dbReference type="Gene3D" id="1.20.1440.60">
    <property type="entry name" value="23S rRNA-intervening sequence"/>
    <property type="match status" value="1"/>
</dbReference>
<dbReference type="Proteomes" id="UP001320843">
    <property type="component" value="Unassembled WGS sequence"/>
</dbReference>
<organism evidence="1 2">
    <name type="scientific">Xanthomonas sacchari</name>
    <dbReference type="NCBI Taxonomy" id="56458"/>
    <lineage>
        <taxon>Bacteria</taxon>
        <taxon>Pseudomonadati</taxon>
        <taxon>Pseudomonadota</taxon>
        <taxon>Gammaproteobacteria</taxon>
        <taxon>Lysobacterales</taxon>
        <taxon>Lysobacteraceae</taxon>
        <taxon>Xanthomonas</taxon>
    </lineage>
</organism>
<protein>
    <recommendedName>
        <fullName evidence="3">Four helix bundle protein</fullName>
    </recommendedName>
</protein>
<dbReference type="EMBL" id="JANFWR010000007">
    <property type="protein sequence ID" value="MCW0398736.1"/>
    <property type="molecule type" value="Genomic_DNA"/>
</dbReference>
<sequence length="147" mass="17164">MTSRFQPPPIIKACERLLVEIEQAVRRFPRYHRYAIGADLRRQAMSVYRMANRAWRDRANQARWVRQLVWDVDDLKQYLQTAKLLHAYSSFRQFEMLARLAEQLGAQAGGWYRQQQSLKVQNAPAREGFVQRDQKLSTRAASAGANP</sequence>
<comment type="caution">
    <text evidence="1">The sequence shown here is derived from an EMBL/GenBank/DDBJ whole genome shotgun (WGS) entry which is preliminary data.</text>
</comment>
<evidence type="ECO:0000313" key="1">
    <source>
        <dbReference type="EMBL" id="MCW0398736.1"/>
    </source>
</evidence>
<gene>
    <name evidence="1" type="ORF">NB700_001292</name>
</gene>
<evidence type="ECO:0008006" key="3">
    <source>
        <dbReference type="Google" id="ProtNLM"/>
    </source>
</evidence>
<dbReference type="InterPro" id="IPR055360">
    <property type="entry name" value="bAvd"/>
</dbReference>
<keyword evidence="2" id="KW-1185">Reference proteome</keyword>
<dbReference type="RefSeq" id="WP_267082282.1">
    <property type="nucleotide sequence ID" value="NZ_CP099530.1"/>
</dbReference>
<dbReference type="InterPro" id="IPR036583">
    <property type="entry name" value="23S_rRNA_IVS_sf"/>
</dbReference>
<dbReference type="CDD" id="cd16376">
    <property type="entry name" value="Avd_like"/>
    <property type="match status" value="1"/>
</dbReference>